<evidence type="ECO:0000313" key="6">
    <source>
        <dbReference type="Proteomes" id="UP000031938"/>
    </source>
</evidence>
<evidence type="ECO:0000256" key="3">
    <source>
        <dbReference type="ARBA" id="ARBA00022840"/>
    </source>
</evidence>
<dbReference type="STRING" id="889306.KP78_09300"/>
<comment type="caution">
    <text evidence="5">The sequence shown here is derived from an EMBL/GenBank/DDBJ whole genome shotgun (WGS) entry which is preliminary data.</text>
</comment>
<dbReference type="PANTHER" id="PTHR34698:SF2">
    <property type="entry name" value="5-OXOPROLINASE SUBUNIT B"/>
    <property type="match status" value="1"/>
</dbReference>
<dbReference type="Gene3D" id="3.30.1360.40">
    <property type="match status" value="1"/>
</dbReference>
<dbReference type="Proteomes" id="UP000031938">
    <property type="component" value="Unassembled WGS sequence"/>
</dbReference>
<dbReference type="SMART" id="SM00796">
    <property type="entry name" value="AHS1"/>
    <property type="match status" value="1"/>
</dbReference>
<name>A0A0C2VKN1_9BACL</name>
<reference evidence="5 6" key="1">
    <citation type="submission" date="2015-01" db="EMBL/GenBank/DDBJ databases">
        <title>Genome sequencing of Jeotgalibacillus soli.</title>
        <authorList>
            <person name="Goh K.M."/>
            <person name="Chan K.-G."/>
            <person name="Yaakop A.S."/>
            <person name="Ee R."/>
            <person name="Gan H.M."/>
            <person name="Chan C.S."/>
        </authorList>
    </citation>
    <scope>NUCLEOTIDE SEQUENCE [LARGE SCALE GENOMIC DNA]</scope>
    <source>
        <strain evidence="5 6">P9</strain>
    </source>
</reference>
<gene>
    <name evidence="5" type="ORF">KP78_09300</name>
</gene>
<dbReference type="PANTHER" id="PTHR34698">
    <property type="entry name" value="5-OXOPROLINASE SUBUNIT B"/>
    <property type="match status" value="1"/>
</dbReference>
<dbReference type="AlphaFoldDB" id="A0A0C2VKN1"/>
<dbReference type="PATRIC" id="fig|889306.3.peg.934"/>
<keyword evidence="2 5" id="KW-0378">Hydrolase</keyword>
<dbReference type="SUPFAM" id="SSF50891">
    <property type="entry name" value="Cyclophilin-like"/>
    <property type="match status" value="1"/>
</dbReference>
<dbReference type="GO" id="GO:0005524">
    <property type="term" value="F:ATP binding"/>
    <property type="evidence" value="ECO:0007669"/>
    <property type="project" value="UniProtKB-KW"/>
</dbReference>
<keyword evidence="6" id="KW-1185">Reference proteome</keyword>
<accession>A0A0C2VKN1</accession>
<evidence type="ECO:0000256" key="1">
    <source>
        <dbReference type="ARBA" id="ARBA00022741"/>
    </source>
</evidence>
<dbReference type="InterPro" id="IPR010016">
    <property type="entry name" value="PxpB"/>
</dbReference>
<dbReference type="InterPro" id="IPR003833">
    <property type="entry name" value="CT_C_D"/>
</dbReference>
<dbReference type="RefSeq" id="WP_041086641.1">
    <property type="nucleotide sequence ID" value="NZ_JXRP01000009.1"/>
</dbReference>
<proteinExistence type="predicted"/>
<dbReference type="SUPFAM" id="SSF160467">
    <property type="entry name" value="PH0987 N-terminal domain-like"/>
    <property type="match status" value="1"/>
</dbReference>
<evidence type="ECO:0000313" key="5">
    <source>
        <dbReference type="EMBL" id="KIL49462.1"/>
    </source>
</evidence>
<dbReference type="NCBIfam" id="TIGR00370">
    <property type="entry name" value="5-oxoprolinase subunit PxpB"/>
    <property type="match status" value="1"/>
</dbReference>
<keyword evidence="1" id="KW-0547">Nucleotide-binding</keyword>
<keyword evidence="3" id="KW-0067">ATP-binding</keyword>
<dbReference type="Pfam" id="PF02682">
    <property type="entry name" value="CT_C_D"/>
    <property type="match status" value="1"/>
</dbReference>
<sequence length="237" mass="26475">MDYTLHPLSDQTVAIEFPQKIDRAIHMKIRQIGLLLDDKQPKWLIEYVPAFASIAIHYDVKMLNLQTPNDLPYDIVTTELTNILQELNEIEVEAPRTVKIPVFYGGSTGPDLEEVAKHNGKTPNEVIDIHTNGEYTVYMLGFAPGFPYMGGMSTDIATPRKNKPRLAIPAGSVGIAGEQTGIYPIETPGGWQIIGQTPLALFNPENEEAPTLLQAGDQIRFYAITEEEFHNWKENGK</sequence>
<evidence type="ECO:0000256" key="2">
    <source>
        <dbReference type="ARBA" id="ARBA00022801"/>
    </source>
</evidence>
<protein>
    <submittedName>
        <fullName evidence="5">Allophanate hydrolase subunit 1</fullName>
    </submittedName>
</protein>
<organism evidence="5 6">
    <name type="scientific">Jeotgalibacillus soli</name>
    <dbReference type="NCBI Taxonomy" id="889306"/>
    <lineage>
        <taxon>Bacteria</taxon>
        <taxon>Bacillati</taxon>
        <taxon>Bacillota</taxon>
        <taxon>Bacilli</taxon>
        <taxon>Bacillales</taxon>
        <taxon>Caryophanaceae</taxon>
        <taxon>Jeotgalibacillus</taxon>
    </lineage>
</organism>
<feature type="domain" description="Carboxyltransferase" evidence="4">
    <location>
        <begin position="3"/>
        <end position="213"/>
    </location>
</feature>
<dbReference type="GO" id="GO:0016787">
    <property type="term" value="F:hydrolase activity"/>
    <property type="evidence" value="ECO:0007669"/>
    <property type="project" value="UniProtKB-KW"/>
</dbReference>
<dbReference type="OrthoDB" id="9778567at2"/>
<dbReference type="Gene3D" id="2.40.100.10">
    <property type="entry name" value="Cyclophilin-like"/>
    <property type="match status" value="1"/>
</dbReference>
<evidence type="ECO:0000259" key="4">
    <source>
        <dbReference type="SMART" id="SM00796"/>
    </source>
</evidence>
<dbReference type="InterPro" id="IPR029000">
    <property type="entry name" value="Cyclophilin-like_dom_sf"/>
</dbReference>
<dbReference type="EMBL" id="JXRP01000009">
    <property type="protein sequence ID" value="KIL49462.1"/>
    <property type="molecule type" value="Genomic_DNA"/>
</dbReference>